<gene>
    <name evidence="6" type="ORF">GCM10022252_18780</name>
</gene>
<dbReference type="Gene3D" id="3.80.10.10">
    <property type="entry name" value="Ribonuclease Inhibitor"/>
    <property type="match status" value="1"/>
</dbReference>
<dbReference type="Pfam" id="PF05729">
    <property type="entry name" value="NACHT"/>
    <property type="match status" value="1"/>
</dbReference>
<dbReference type="SUPFAM" id="SSF52058">
    <property type="entry name" value="L domain-like"/>
    <property type="match status" value="1"/>
</dbReference>
<keyword evidence="7" id="KW-1185">Reference proteome</keyword>
<dbReference type="Pfam" id="PF12799">
    <property type="entry name" value="LRR_4"/>
    <property type="match status" value="1"/>
</dbReference>
<evidence type="ECO:0000256" key="3">
    <source>
        <dbReference type="ARBA" id="ARBA00022741"/>
    </source>
</evidence>
<keyword evidence="4" id="KW-0067">ATP-binding</keyword>
<comment type="caution">
    <text evidence="6">The sequence shown here is derived from an EMBL/GenBank/DDBJ whole genome shotgun (WGS) entry which is preliminary data.</text>
</comment>
<proteinExistence type="predicted"/>
<dbReference type="PROSITE" id="PS51450">
    <property type="entry name" value="LRR"/>
    <property type="match status" value="1"/>
</dbReference>
<evidence type="ECO:0000259" key="5">
    <source>
        <dbReference type="PROSITE" id="PS50837"/>
    </source>
</evidence>
<dbReference type="Proteomes" id="UP001501251">
    <property type="component" value="Unassembled WGS sequence"/>
</dbReference>
<reference evidence="7" key="1">
    <citation type="journal article" date="2019" name="Int. J. Syst. Evol. Microbiol.">
        <title>The Global Catalogue of Microorganisms (GCM) 10K type strain sequencing project: providing services to taxonomists for standard genome sequencing and annotation.</title>
        <authorList>
            <consortium name="The Broad Institute Genomics Platform"/>
            <consortium name="The Broad Institute Genome Sequencing Center for Infectious Disease"/>
            <person name="Wu L."/>
            <person name="Ma J."/>
        </authorList>
    </citation>
    <scope>NUCLEOTIDE SEQUENCE [LARGE SCALE GENOMIC DNA]</scope>
    <source>
        <strain evidence="7">JCM 17388</strain>
    </source>
</reference>
<dbReference type="InterPro" id="IPR007111">
    <property type="entry name" value="NACHT_NTPase"/>
</dbReference>
<evidence type="ECO:0000313" key="6">
    <source>
        <dbReference type="EMBL" id="GAA4186571.1"/>
    </source>
</evidence>
<evidence type="ECO:0000256" key="2">
    <source>
        <dbReference type="ARBA" id="ARBA00022737"/>
    </source>
</evidence>
<dbReference type="PANTHER" id="PTHR46844">
    <property type="entry name" value="SLR5058 PROTEIN"/>
    <property type="match status" value="1"/>
</dbReference>
<dbReference type="PROSITE" id="PS50837">
    <property type="entry name" value="NACHT"/>
    <property type="match status" value="1"/>
</dbReference>
<evidence type="ECO:0000313" key="7">
    <source>
        <dbReference type="Proteomes" id="UP001501251"/>
    </source>
</evidence>
<keyword evidence="2" id="KW-0677">Repeat</keyword>
<dbReference type="InterPro" id="IPR032675">
    <property type="entry name" value="LRR_dom_sf"/>
</dbReference>
<feature type="domain" description="NACHT" evidence="5">
    <location>
        <begin position="108"/>
        <end position="239"/>
    </location>
</feature>
<dbReference type="EMBL" id="BAABAQ010000002">
    <property type="protein sequence ID" value="GAA4186571.1"/>
    <property type="molecule type" value="Genomic_DNA"/>
</dbReference>
<evidence type="ECO:0000256" key="4">
    <source>
        <dbReference type="ARBA" id="ARBA00022840"/>
    </source>
</evidence>
<dbReference type="SUPFAM" id="SSF52540">
    <property type="entry name" value="P-loop containing nucleoside triphosphate hydrolases"/>
    <property type="match status" value="1"/>
</dbReference>
<evidence type="ECO:0000256" key="1">
    <source>
        <dbReference type="ARBA" id="ARBA00022614"/>
    </source>
</evidence>
<dbReference type="InterPro" id="IPR001611">
    <property type="entry name" value="Leu-rich_rpt"/>
</dbReference>
<keyword evidence="3" id="KW-0547">Nucleotide-binding</keyword>
<accession>A0ABP8AMS7</accession>
<dbReference type="InterPro" id="IPR025875">
    <property type="entry name" value="Leu-rich_rpt_4"/>
</dbReference>
<dbReference type="InterPro" id="IPR027417">
    <property type="entry name" value="P-loop_NTPase"/>
</dbReference>
<sequence>MPEDVRNEIDGTVHGNAVQARDVYGNIIFYAGDEARTARAREFEDQFRRGLLHFLDHIELWGVDELPWELRNYRLSTAYMNLSLQETGEGTALNGSGLRVEDAVTGRRRLLLEGHAGSGKTTALRHLAIRGLRGELLREGDDSPAMVPFLIKMRRCHDEEKRLRLPQVEEFVAAVAYTIADGKPERWVADLLRHGRGMIFLDGIDEISDKDRPAVLKWLEKLLAYYPDASYVLTSRPAAVNEAWRERLRAHGFVTARLEPMTPAQVDGFIDRWHLAVAEGAHTYHPDQVRESGQLLKGELAARRDLARLARSPLMCAILSAQHLRGNELGGSRSKLFRRSTLVDFLIERRDVQRSIRQRSDWHRLLAPLAHWLVMEGEDTLPWKTAVKLIDRVTRGDHHQADYLLQLMMEQTGLLELVDGVRIGFRFPGFQDHLAAQEFLDQMHHRHLVSHAHLPAYQEVVIMAVEQEAERDSWHVLSGLVNRAGRSRDNRRRLWLLAAACVADLAPDRCPELTDRIRHTVQEFLPPRDLAEADEIAEAGDFVLDLLADAARSGSVTNATAPAVIRTATLIDADQAIPLIRRFRHADDPGIQRELAAGWCRGREYERYAREVLGDAALGSTWLDLPHVSALPTLRLITGLRNLRLPREADSDTLKALVELGGLPERLEAISLADTAVTDLTPLTRLPRLRRLDLSNTPITDLRPLAKLPGLEVHPIQITR</sequence>
<name>A0ABP8AMS7_9ACTN</name>
<dbReference type="Gene3D" id="3.40.50.300">
    <property type="entry name" value="P-loop containing nucleotide triphosphate hydrolases"/>
    <property type="match status" value="1"/>
</dbReference>
<protein>
    <recommendedName>
        <fullName evidence="5">NACHT domain-containing protein</fullName>
    </recommendedName>
</protein>
<organism evidence="6 7">
    <name type="scientific">Streptosporangium oxazolinicum</name>
    <dbReference type="NCBI Taxonomy" id="909287"/>
    <lineage>
        <taxon>Bacteria</taxon>
        <taxon>Bacillati</taxon>
        <taxon>Actinomycetota</taxon>
        <taxon>Actinomycetes</taxon>
        <taxon>Streptosporangiales</taxon>
        <taxon>Streptosporangiaceae</taxon>
        <taxon>Streptosporangium</taxon>
    </lineage>
</organism>
<keyword evidence="1" id="KW-0433">Leucine-rich repeat</keyword>
<dbReference type="PANTHER" id="PTHR46844:SF1">
    <property type="entry name" value="SLR5058 PROTEIN"/>
    <property type="match status" value="1"/>
</dbReference>